<comment type="caution">
    <text evidence="1">The sequence shown here is derived from an EMBL/GenBank/DDBJ whole genome shotgun (WGS) entry which is preliminary data.</text>
</comment>
<reference evidence="1 2" key="1">
    <citation type="submission" date="2017-10" db="EMBL/GenBank/DDBJ databases">
        <title>Novel microbial diversity and functional potential in the marine mammal oral microbiome.</title>
        <authorList>
            <person name="Dudek N.K."/>
            <person name="Sun C.L."/>
            <person name="Burstein D."/>
            <person name="Kantor R.S."/>
            <person name="Aliaga Goltsman D.S."/>
            <person name="Bik E.M."/>
            <person name="Thomas B.C."/>
            <person name="Banfield J.F."/>
            <person name="Relman D.A."/>
        </authorList>
    </citation>
    <scope>NUCLEOTIDE SEQUENCE [LARGE SCALE GENOMIC DNA]</scope>
    <source>
        <strain evidence="1">DOLZORAL124_49_17</strain>
    </source>
</reference>
<sequence>MIFLVPPLAFCCSIFSHLPSMEATVKTVNIKAQMNSLAVKNRRVTSLHTESRFVLCRPKKKIGKMKLDFSSYDL</sequence>
<dbReference type="AlphaFoldDB" id="A0A2G6E514"/>
<organism evidence="1 2">
    <name type="scientific">candidate division KSB3 bacterium</name>
    <dbReference type="NCBI Taxonomy" id="2044937"/>
    <lineage>
        <taxon>Bacteria</taxon>
        <taxon>candidate division KSB3</taxon>
    </lineage>
</organism>
<name>A0A2G6E514_9BACT</name>
<proteinExistence type="predicted"/>
<protein>
    <submittedName>
        <fullName evidence="1">Uncharacterized protein</fullName>
    </submittedName>
</protein>
<dbReference type="EMBL" id="PDPS01000028">
    <property type="protein sequence ID" value="PID57165.1"/>
    <property type="molecule type" value="Genomic_DNA"/>
</dbReference>
<evidence type="ECO:0000313" key="2">
    <source>
        <dbReference type="Proteomes" id="UP000229740"/>
    </source>
</evidence>
<gene>
    <name evidence="1" type="ORF">CSB45_08010</name>
</gene>
<accession>A0A2G6E514</accession>
<dbReference type="Proteomes" id="UP000229740">
    <property type="component" value="Unassembled WGS sequence"/>
</dbReference>
<evidence type="ECO:0000313" key="1">
    <source>
        <dbReference type="EMBL" id="PID57165.1"/>
    </source>
</evidence>